<comment type="caution">
    <text evidence="2">The sequence shown here is derived from an EMBL/GenBank/DDBJ whole genome shotgun (WGS) entry which is preliminary data.</text>
</comment>
<evidence type="ECO:0000313" key="3">
    <source>
        <dbReference type="Proteomes" id="UP000178023"/>
    </source>
</evidence>
<feature type="transmembrane region" description="Helical" evidence="1">
    <location>
        <begin position="6"/>
        <end position="23"/>
    </location>
</feature>
<keyword evidence="1" id="KW-1133">Transmembrane helix</keyword>
<dbReference type="EMBL" id="MGJL01000048">
    <property type="protein sequence ID" value="OGN05774.1"/>
    <property type="molecule type" value="Genomic_DNA"/>
</dbReference>
<accession>A0A1F8EY23</accession>
<gene>
    <name evidence="2" type="ORF">A2750_04290</name>
</gene>
<reference evidence="2 3" key="1">
    <citation type="journal article" date="2016" name="Nat. Commun.">
        <title>Thousands of microbial genomes shed light on interconnected biogeochemical processes in an aquifer system.</title>
        <authorList>
            <person name="Anantharaman K."/>
            <person name="Brown C.T."/>
            <person name="Hug L.A."/>
            <person name="Sharon I."/>
            <person name="Castelle C.J."/>
            <person name="Probst A.J."/>
            <person name="Thomas B.C."/>
            <person name="Singh A."/>
            <person name="Wilkins M.J."/>
            <person name="Karaoz U."/>
            <person name="Brodie E.L."/>
            <person name="Williams K.H."/>
            <person name="Hubbard S.S."/>
            <person name="Banfield J.F."/>
        </authorList>
    </citation>
    <scope>NUCLEOTIDE SEQUENCE [LARGE SCALE GENOMIC DNA]</scope>
</reference>
<evidence type="ECO:0000256" key="1">
    <source>
        <dbReference type="SAM" id="Phobius"/>
    </source>
</evidence>
<dbReference type="AlphaFoldDB" id="A0A1F8EY23"/>
<organism evidence="2 3">
    <name type="scientific">Candidatus Yanofskybacteria bacterium RIFCSPHIGHO2_01_FULL_45_42</name>
    <dbReference type="NCBI Taxonomy" id="1802671"/>
    <lineage>
        <taxon>Bacteria</taxon>
        <taxon>Candidatus Yanofskyibacteriota</taxon>
    </lineage>
</organism>
<proteinExistence type="predicted"/>
<evidence type="ECO:0000313" key="2">
    <source>
        <dbReference type="EMBL" id="OGN05774.1"/>
    </source>
</evidence>
<keyword evidence="1" id="KW-0812">Transmembrane</keyword>
<sequence length="64" mass="7377">MNKKLYIIIIAAIIAVLAFWWQLSRRASVEAPLDTSDIDQNLEELEVNDLDKEFEGIDQELDTL</sequence>
<protein>
    <submittedName>
        <fullName evidence="2">Uncharacterized protein</fullName>
    </submittedName>
</protein>
<name>A0A1F8EY23_9BACT</name>
<dbReference type="Proteomes" id="UP000178023">
    <property type="component" value="Unassembled WGS sequence"/>
</dbReference>
<keyword evidence="1" id="KW-0472">Membrane</keyword>